<dbReference type="InterPro" id="IPR031127">
    <property type="entry name" value="E3_UB_ligase_RBR"/>
</dbReference>
<reference evidence="11" key="1">
    <citation type="submission" date="2022-06" db="EMBL/GenBank/DDBJ databases">
        <title>Complete genome sequences of two strains of the flax pathogen Septoria linicola.</title>
        <authorList>
            <person name="Lapalu N."/>
            <person name="Simon A."/>
            <person name="Demenou B."/>
            <person name="Paumier D."/>
            <person name="Guillot M.-P."/>
            <person name="Gout L."/>
            <person name="Valade R."/>
        </authorList>
    </citation>
    <scope>NUCLEOTIDE SEQUENCE</scope>
    <source>
        <strain evidence="11">SE15195</strain>
    </source>
</reference>
<proteinExistence type="predicted"/>
<comment type="catalytic activity">
    <reaction evidence="1">
        <text>[E2 ubiquitin-conjugating enzyme]-S-ubiquitinyl-L-cysteine + [acceptor protein]-L-lysine = [E2 ubiquitin-conjugating enzyme]-L-cysteine + [acceptor protein]-N(6)-ubiquitinyl-L-lysine.</text>
        <dbReference type="EC" id="2.3.2.31"/>
    </reaction>
</comment>
<keyword evidence="4" id="KW-0479">Metal-binding</keyword>
<keyword evidence="7" id="KW-0833">Ubl conjugation pathway</keyword>
<evidence type="ECO:0000313" key="11">
    <source>
        <dbReference type="EMBL" id="USW51965.1"/>
    </source>
</evidence>
<accession>A0A9Q9AN11</accession>
<keyword evidence="5" id="KW-0677">Repeat</keyword>
<evidence type="ECO:0000256" key="4">
    <source>
        <dbReference type="ARBA" id="ARBA00022723"/>
    </source>
</evidence>
<gene>
    <name evidence="11" type="ORF">Slin15195_G052840</name>
</gene>
<feature type="domain" description="RING-type" evidence="10">
    <location>
        <begin position="46"/>
        <end position="293"/>
    </location>
</feature>
<keyword evidence="6" id="KW-0863">Zinc-finger</keyword>
<evidence type="ECO:0000256" key="8">
    <source>
        <dbReference type="ARBA" id="ARBA00022833"/>
    </source>
</evidence>
<dbReference type="InterPro" id="IPR044066">
    <property type="entry name" value="TRIAD_supradom"/>
</dbReference>
<evidence type="ECO:0000256" key="3">
    <source>
        <dbReference type="ARBA" id="ARBA00022679"/>
    </source>
</evidence>
<evidence type="ECO:0000256" key="2">
    <source>
        <dbReference type="ARBA" id="ARBA00012251"/>
    </source>
</evidence>
<dbReference type="Pfam" id="PF01485">
    <property type="entry name" value="IBR"/>
    <property type="match status" value="1"/>
</dbReference>
<dbReference type="GO" id="GO:0061630">
    <property type="term" value="F:ubiquitin protein ligase activity"/>
    <property type="evidence" value="ECO:0007669"/>
    <property type="project" value="UniProtKB-EC"/>
</dbReference>
<evidence type="ECO:0000256" key="5">
    <source>
        <dbReference type="ARBA" id="ARBA00022737"/>
    </source>
</evidence>
<dbReference type="PROSITE" id="PS51873">
    <property type="entry name" value="TRIAD"/>
    <property type="match status" value="1"/>
</dbReference>
<dbReference type="PANTHER" id="PTHR11685">
    <property type="entry name" value="RBR FAMILY RING FINGER AND IBR DOMAIN-CONTAINING"/>
    <property type="match status" value="1"/>
</dbReference>
<dbReference type="EC" id="2.3.2.31" evidence="2"/>
<name>A0A9Q9AN11_9PEZI</name>
<dbReference type="Proteomes" id="UP001056384">
    <property type="component" value="Chromosome 4"/>
</dbReference>
<keyword evidence="3" id="KW-0808">Transferase</keyword>
<feature type="region of interest" description="Disordered" evidence="9">
    <location>
        <begin position="1"/>
        <end position="27"/>
    </location>
</feature>
<dbReference type="SMART" id="SM00647">
    <property type="entry name" value="IBR"/>
    <property type="match status" value="2"/>
</dbReference>
<evidence type="ECO:0000256" key="6">
    <source>
        <dbReference type="ARBA" id="ARBA00022771"/>
    </source>
</evidence>
<evidence type="ECO:0000256" key="1">
    <source>
        <dbReference type="ARBA" id="ARBA00001798"/>
    </source>
</evidence>
<evidence type="ECO:0000256" key="7">
    <source>
        <dbReference type="ARBA" id="ARBA00022786"/>
    </source>
</evidence>
<organism evidence="11 12">
    <name type="scientific">Septoria linicola</name>
    <dbReference type="NCBI Taxonomy" id="215465"/>
    <lineage>
        <taxon>Eukaryota</taxon>
        <taxon>Fungi</taxon>
        <taxon>Dikarya</taxon>
        <taxon>Ascomycota</taxon>
        <taxon>Pezizomycotina</taxon>
        <taxon>Dothideomycetes</taxon>
        <taxon>Dothideomycetidae</taxon>
        <taxon>Mycosphaerellales</taxon>
        <taxon>Mycosphaerellaceae</taxon>
        <taxon>Septoria</taxon>
    </lineage>
</organism>
<sequence length="311" mass="34440">MTKRKLRSDTAAERKLRGATATDTAADGTILADPEPVTKRAKAGQPKFLCTCCDTERPGRFFPKFNPSSECEHLINTCKACLKQWIAVQVESSNFIRIDEEGGASTFGIKCVECKETMRPVNVEAAATKTVYEKFDRLARRHLAESIPNWRWCLAIGCEHGQEHVKEEAPVPLGTPKKGGRLSRKAETTQSEHAEVDICTCSKCGARACVACDVPMHEKETCEEYRDRTRSEENDASLQLIESTFKKCPKCSKSIEKNGGCDSMYCTQCHSAFCWTCRQVFQGGHYCHCNPRPQGPAAPAAAPGGGMFPFW</sequence>
<dbReference type="GO" id="GO:0016567">
    <property type="term" value="P:protein ubiquitination"/>
    <property type="evidence" value="ECO:0007669"/>
    <property type="project" value="InterPro"/>
</dbReference>
<dbReference type="CDD" id="cd20335">
    <property type="entry name" value="BRcat_RBR"/>
    <property type="match status" value="1"/>
</dbReference>
<dbReference type="InterPro" id="IPR002867">
    <property type="entry name" value="IBR_dom"/>
</dbReference>
<feature type="compositionally biased region" description="Low complexity" evidence="9">
    <location>
        <begin position="18"/>
        <end position="27"/>
    </location>
</feature>
<evidence type="ECO:0000313" key="12">
    <source>
        <dbReference type="Proteomes" id="UP001056384"/>
    </source>
</evidence>
<dbReference type="GO" id="GO:0008270">
    <property type="term" value="F:zinc ion binding"/>
    <property type="evidence" value="ECO:0007669"/>
    <property type="project" value="UniProtKB-KW"/>
</dbReference>
<evidence type="ECO:0000259" key="10">
    <source>
        <dbReference type="PROSITE" id="PS51873"/>
    </source>
</evidence>
<evidence type="ECO:0000256" key="9">
    <source>
        <dbReference type="SAM" id="MobiDB-lite"/>
    </source>
</evidence>
<protein>
    <recommendedName>
        <fullName evidence="2">RBR-type E3 ubiquitin transferase</fullName>
        <ecNumber evidence="2">2.3.2.31</ecNumber>
    </recommendedName>
</protein>
<keyword evidence="12" id="KW-1185">Reference proteome</keyword>
<dbReference type="AlphaFoldDB" id="A0A9Q9AN11"/>
<keyword evidence="8" id="KW-0862">Zinc</keyword>
<dbReference type="EMBL" id="CP099421">
    <property type="protein sequence ID" value="USW51965.1"/>
    <property type="molecule type" value="Genomic_DNA"/>
</dbReference>
<dbReference type="Pfam" id="PF22191">
    <property type="entry name" value="IBR_1"/>
    <property type="match status" value="1"/>
</dbReference>
<dbReference type="Gene3D" id="1.20.120.1750">
    <property type="match status" value="1"/>
</dbReference>
<dbReference type="SUPFAM" id="SSF57850">
    <property type="entry name" value="RING/U-box"/>
    <property type="match status" value="1"/>
</dbReference>
<feature type="compositionally biased region" description="Basic and acidic residues" evidence="9">
    <location>
        <begin position="7"/>
        <end position="16"/>
    </location>
</feature>